<dbReference type="PANTHER" id="PTHR31956">
    <property type="entry name" value="NON-SPECIFIC PHOSPHOLIPASE C4-RELATED"/>
    <property type="match status" value="1"/>
</dbReference>
<dbReference type="InterPro" id="IPR017850">
    <property type="entry name" value="Alkaline_phosphatase_core_sf"/>
</dbReference>
<feature type="region of interest" description="Disordered" evidence="8">
    <location>
        <begin position="485"/>
        <end position="533"/>
    </location>
</feature>
<dbReference type="InterPro" id="IPR017767">
    <property type="entry name" value="PC-PLC"/>
</dbReference>
<comment type="catalytic activity">
    <reaction evidence="7">
        <text>a 1,2-diacyl-sn-glycero-3-phosphocholine + H2O = phosphocholine + a 1,2-diacyl-sn-glycerol + H(+)</text>
        <dbReference type="Rhea" id="RHEA:10604"/>
        <dbReference type="ChEBI" id="CHEBI:15377"/>
        <dbReference type="ChEBI" id="CHEBI:15378"/>
        <dbReference type="ChEBI" id="CHEBI:17815"/>
        <dbReference type="ChEBI" id="CHEBI:57643"/>
        <dbReference type="ChEBI" id="CHEBI:295975"/>
        <dbReference type="EC" id="3.1.4.3"/>
    </reaction>
    <physiologicalReaction direction="left-to-right" evidence="7">
        <dbReference type="Rhea" id="RHEA:10605"/>
    </physiologicalReaction>
</comment>
<dbReference type="GO" id="GO:0016042">
    <property type="term" value="P:lipid catabolic process"/>
    <property type="evidence" value="ECO:0007669"/>
    <property type="project" value="InterPro"/>
</dbReference>
<dbReference type="OrthoDB" id="4181857at2"/>
<dbReference type="STRING" id="159449.B4N89_32980"/>
<comment type="similarity">
    <text evidence="2">Belongs to the bacterial phospholipase C family.</text>
</comment>
<keyword evidence="4" id="KW-0964">Secreted</keyword>
<evidence type="ECO:0000256" key="7">
    <source>
        <dbReference type="ARBA" id="ARBA00048421"/>
    </source>
</evidence>
<dbReference type="EMBL" id="MWQN01000002">
    <property type="protein sequence ID" value="OPC78932.1"/>
    <property type="molecule type" value="Genomic_DNA"/>
</dbReference>
<dbReference type="InterPro" id="IPR008475">
    <property type="entry name" value="PLipase_C_C"/>
</dbReference>
<gene>
    <name evidence="10" type="ORF">B4N89_32980</name>
</gene>
<organism evidence="10 11">
    <name type="scientific">Embleya scabrispora</name>
    <dbReference type="NCBI Taxonomy" id="159449"/>
    <lineage>
        <taxon>Bacteria</taxon>
        <taxon>Bacillati</taxon>
        <taxon>Actinomycetota</taxon>
        <taxon>Actinomycetes</taxon>
        <taxon>Kitasatosporales</taxon>
        <taxon>Streptomycetaceae</taxon>
        <taxon>Embleya</taxon>
    </lineage>
</organism>
<reference evidence="10 11" key="1">
    <citation type="submission" date="2017-03" db="EMBL/GenBank/DDBJ databases">
        <title>Draft genome sequence of Streptomyces scabrisporus NF3, endophyte isolated from Amphipterygium adstringens.</title>
        <authorList>
            <person name="Vazquez M."/>
            <person name="Ceapa C.D."/>
            <person name="Rodriguez Luna D."/>
            <person name="Sanchez Esquivel S."/>
        </authorList>
    </citation>
    <scope>NUCLEOTIDE SEQUENCE [LARGE SCALE GENOMIC DNA]</scope>
    <source>
        <strain evidence="10 11">NF3</strain>
    </source>
</reference>
<dbReference type="EC" id="3.1.4.3" evidence="3"/>
<feature type="domain" description="Bacterial phospholipase C C-terminal" evidence="9">
    <location>
        <begin position="626"/>
        <end position="700"/>
    </location>
</feature>
<dbReference type="Pfam" id="PF04185">
    <property type="entry name" value="Phosphoesterase"/>
    <property type="match status" value="1"/>
</dbReference>
<accession>A0A1T3NQG9</accession>
<dbReference type="PROSITE" id="PS51318">
    <property type="entry name" value="TAT"/>
    <property type="match status" value="1"/>
</dbReference>
<keyword evidence="4" id="KW-0134">Cell wall</keyword>
<evidence type="ECO:0000256" key="1">
    <source>
        <dbReference type="ARBA" id="ARBA00004191"/>
    </source>
</evidence>
<evidence type="ECO:0000259" key="9">
    <source>
        <dbReference type="Pfam" id="PF05506"/>
    </source>
</evidence>
<dbReference type="InterPro" id="IPR007312">
    <property type="entry name" value="Phosphoesterase"/>
</dbReference>
<dbReference type="NCBIfam" id="TIGR03396">
    <property type="entry name" value="PC_PLC"/>
    <property type="match status" value="1"/>
</dbReference>
<sequence length="710" mass="77233">MSASPQPPSGVSRRRLFQLGAGGAGLAVAGSLLPPSVQQALASPPRRGGLKAIKHVVVLVQENRSFDHYYGTLRGVRGFGDRNAIRLRDGGSVFEQPGGTAGHVLPFPVRKAAQDASKDLQYIGALDHSWDGGHKAWNDGWNDGWIGAKSPATMAFYDRTDLPFHYELADTFTICDAYHCALPSSTSPNRNYLVSGYTGYEPGSTTRRAIDNAAYSEDTHAGYSWTTYAEQLQRAGRSWKVYQEWDNYQDNNLEFYVSFKQVARKALAAAGGFKSLDSFYGKLAGVPAAEQDAMLAKLEQGVATLSPAERVLYERGLRRGRPHSLAGALRADIAAGTLPEVSYLVPSAADSEHPSASSPAASATITYQVLDAIASNREIWDSTVVLLTFDENDGFFDHVPAPCPPAEVTDEYYNGLPIGFGARVPMMIVSPWTVGGYVSSEIFDHTSVTRFLETWTGVRAPDISAWRRTVSGDLTGVFDFDRARRSQVPPRPAPAPAFTSRWRPAPPANQKLPEPERGRRPARPLPYQPDASARLDASKRTLTLDLANGGQSSVHLQLFPYSGDLAKPKHYDVRGRRSDTIALKGERYDLTLIGPNGFRREFAGATAPTAPGAGAEVTSRVRSTGRMLDLELVNHGKQSVTFKLTPNAYGQGCSDRERTITLKPGRDRTVHWSTGSADGWYDVTVTLEGADGFVRRLAGHIENGRESVSG</sequence>
<protein>
    <recommendedName>
        <fullName evidence="3">phospholipase C</fullName>
        <ecNumber evidence="3">3.1.4.3</ecNumber>
    </recommendedName>
</protein>
<dbReference type="InterPro" id="IPR006311">
    <property type="entry name" value="TAT_signal"/>
</dbReference>
<dbReference type="Gene3D" id="3.40.720.10">
    <property type="entry name" value="Alkaline Phosphatase, subunit A"/>
    <property type="match status" value="2"/>
</dbReference>
<keyword evidence="5" id="KW-0378">Hydrolase</keyword>
<dbReference type="RefSeq" id="WP_078980132.1">
    <property type="nucleotide sequence ID" value="NZ_MWQN01000002.1"/>
</dbReference>
<keyword evidence="6" id="KW-0843">Virulence</keyword>
<evidence type="ECO:0000256" key="6">
    <source>
        <dbReference type="ARBA" id="ARBA00023026"/>
    </source>
</evidence>
<keyword evidence="11" id="KW-1185">Reference proteome</keyword>
<evidence type="ECO:0000256" key="8">
    <source>
        <dbReference type="SAM" id="MobiDB-lite"/>
    </source>
</evidence>
<evidence type="ECO:0000313" key="10">
    <source>
        <dbReference type="EMBL" id="OPC78932.1"/>
    </source>
</evidence>
<evidence type="ECO:0000313" key="11">
    <source>
        <dbReference type="Proteomes" id="UP000190037"/>
    </source>
</evidence>
<feature type="domain" description="Bacterial phospholipase C C-terminal" evidence="9">
    <location>
        <begin position="521"/>
        <end position="604"/>
    </location>
</feature>
<dbReference type="Pfam" id="PF05506">
    <property type="entry name" value="PLipase_C_C"/>
    <property type="match status" value="2"/>
</dbReference>
<evidence type="ECO:0000256" key="4">
    <source>
        <dbReference type="ARBA" id="ARBA00022512"/>
    </source>
</evidence>
<comment type="caution">
    <text evidence="10">The sequence shown here is derived from an EMBL/GenBank/DDBJ whole genome shotgun (WGS) entry which is preliminary data.</text>
</comment>
<comment type="subcellular location">
    <subcellularLocation>
        <location evidence="1">Secreted</location>
        <location evidence="1">Cell wall</location>
    </subcellularLocation>
</comment>
<evidence type="ECO:0000256" key="3">
    <source>
        <dbReference type="ARBA" id="ARBA00012018"/>
    </source>
</evidence>
<name>A0A1T3NQG9_9ACTN</name>
<dbReference type="AlphaFoldDB" id="A0A1T3NQG9"/>
<dbReference type="eggNOG" id="COG3511">
    <property type="taxonomic scope" value="Bacteria"/>
</dbReference>
<evidence type="ECO:0000256" key="5">
    <source>
        <dbReference type="ARBA" id="ARBA00022801"/>
    </source>
</evidence>
<proteinExistence type="inferred from homology"/>
<dbReference type="Proteomes" id="UP000190037">
    <property type="component" value="Unassembled WGS sequence"/>
</dbReference>
<evidence type="ECO:0000256" key="2">
    <source>
        <dbReference type="ARBA" id="ARBA00009717"/>
    </source>
</evidence>
<dbReference type="GO" id="GO:0034480">
    <property type="term" value="F:phosphatidylcholine phospholipase C activity"/>
    <property type="evidence" value="ECO:0007669"/>
    <property type="project" value="UniProtKB-EC"/>
</dbReference>
<dbReference type="PANTHER" id="PTHR31956:SF1">
    <property type="entry name" value="NON-SPECIFIC PHOSPHOLIPASE C1"/>
    <property type="match status" value="1"/>
</dbReference>